<dbReference type="EMBL" id="JAPWTK010000085">
    <property type="protein sequence ID" value="KAJ8951389.1"/>
    <property type="molecule type" value="Genomic_DNA"/>
</dbReference>
<name>A0AAV8YK79_9CUCU</name>
<evidence type="ECO:0000256" key="1">
    <source>
        <dbReference type="SAM" id="MobiDB-lite"/>
    </source>
</evidence>
<evidence type="ECO:0000313" key="2">
    <source>
        <dbReference type="EMBL" id="KAJ8951389.1"/>
    </source>
</evidence>
<evidence type="ECO:0000313" key="3">
    <source>
        <dbReference type="Proteomes" id="UP001162162"/>
    </source>
</evidence>
<dbReference type="Proteomes" id="UP001162162">
    <property type="component" value="Unassembled WGS sequence"/>
</dbReference>
<reference evidence="2" key="1">
    <citation type="journal article" date="2023" name="Insect Mol. Biol.">
        <title>Genome sequencing provides insights into the evolution of gene families encoding plant cell wall-degrading enzymes in longhorned beetles.</title>
        <authorList>
            <person name="Shin N.R."/>
            <person name="Okamura Y."/>
            <person name="Kirsch R."/>
            <person name="Pauchet Y."/>
        </authorList>
    </citation>
    <scope>NUCLEOTIDE SEQUENCE</scope>
    <source>
        <strain evidence="2">AMC_N1</strain>
    </source>
</reference>
<dbReference type="AlphaFoldDB" id="A0AAV8YK79"/>
<gene>
    <name evidence="2" type="ORF">NQ318_009953</name>
</gene>
<comment type="caution">
    <text evidence="2">The sequence shown here is derived from an EMBL/GenBank/DDBJ whole genome shotgun (WGS) entry which is preliminary data.</text>
</comment>
<sequence length="235" mass="27121">MELWGYGVMGLYDYEVMVSRYHGVIVLWFEGVKGFDVKGLSVFPKILVERSFVKVFELSPESWEFKYRKRIVSGTQQYHSQVGERAPRPCRERKSGLSCKERGGSSTDRAGSHLRSGLPDSQEGHEGPIKRKTYIALGESPRVDTRGCSLREMFAWQNLRTTTDYCLRAYELRLIGHQLGCNGFSIRVCDSNSSFALGRRQLRSSIFLLNRYGNRQMLINEDELNDRDDMRHFTI</sequence>
<organism evidence="2 3">
    <name type="scientific">Aromia moschata</name>
    <dbReference type="NCBI Taxonomy" id="1265417"/>
    <lineage>
        <taxon>Eukaryota</taxon>
        <taxon>Metazoa</taxon>
        <taxon>Ecdysozoa</taxon>
        <taxon>Arthropoda</taxon>
        <taxon>Hexapoda</taxon>
        <taxon>Insecta</taxon>
        <taxon>Pterygota</taxon>
        <taxon>Neoptera</taxon>
        <taxon>Endopterygota</taxon>
        <taxon>Coleoptera</taxon>
        <taxon>Polyphaga</taxon>
        <taxon>Cucujiformia</taxon>
        <taxon>Chrysomeloidea</taxon>
        <taxon>Cerambycidae</taxon>
        <taxon>Cerambycinae</taxon>
        <taxon>Callichromatini</taxon>
        <taxon>Aromia</taxon>
    </lineage>
</organism>
<accession>A0AAV8YK79</accession>
<feature type="compositionally biased region" description="Basic and acidic residues" evidence="1">
    <location>
        <begin position="85"/>
        <end position="103"/>
    </location>
</feature>
<feature type="region of interest" description="Disordered" evidence="1">
    <location>
        <begin position="78"/>
        <end position="131"/>
    </location>
</feature>
<protein>
    <submittedName>
        <fullName evidence="2">Uncharacterized protein</fullName>
    </submittedName>
</protein>
<keyword evidence="3" id="KW-1185">Reference proteome</keyword>
<proteinExistence type="predicted"/>